<dbReference type="NCBIfam" id="TIGR00011">
    <property type="entry name" value="YbaK_EbsC"/>
    <property type="match status" value="1"/>
</dbReference>
<proteinExistence type="inferred from homology"/>
<comment type="caution">
    <text evidence="6">The sequence shown here is derived from an EMBL/GenBank/DDBJ whole genome shotgun (WGS) entry which is preliminary data.</text>
</comment>
<reference evidence="6" key="2">
    <citation type="journal article" date="2021" name="PeerJ">
        <title>Extensive microbial diversity within the chicken gut microbiome revealed by metagenomics and culture.</title>
        <authorList>
            <person name="Gilroy R."/>
            <person name="Ravi A."/>
            <person name="Getino M."/>
            <person name="Pursley I."/>
            <person name="Horton D.L."/>
            <person name="Alikhan N.F."/>
            <person name="Baker D."/>
            <person name="Gharbi K."/>
            <person name="Hall N."/>
            <person name="Watson M."/>
            <person name="Adriaenssens E.M."/>
            <person name="Foster-Nyarko E."/>
            <person name="Jarju S."/>
            <person name="Secka A."/>
            <person name="Antonio M."/>
            <person name="Oren A."/>
            <person name="Chaudhuri R.R."/>
            <person name="La Ragione R."/>
            <person name="Hildebrand F."/>
            <person name="Pallen M.J."/>
        </authorList>
    </citation>
    <scope>NUCLEOTIDE SEQUENCE</scope>
    <source>
        <strain evidence="6">ChiSjej1B19-7085</strain>
    </source>
</reference>
<feature type="domain" description="YbaK/aminoacyl-tRNA synthetase-associated" evidence="5">
    <location>
        <begin position="27"/>
        <end position="139"/>
    </location>
</feature>
<dbReference type="PANTHER" id="PTHR30411:SF0">
    <property type="entry name" value="CYS-TRNA(PRO)_CYS-TRNA(CYS) DEACYLASE YBAK"/>
    <property type="match status" value="1"/>
</dbReference>
<keyword evidence="2 4" id="KW-0648">Protein biosynthesis</keyword>
<evidence type="ECO:0000313" key="7">
    <source>
        <dbReference type="Proteomes" id="UP000886785"/>
    </source>
</evidence>
<dbReference type="SUPFAM" id="SSF55826">
    <property type="entry name" value="YbaK/ProRS associated domain"/>
    <property type="match status" value="1"/>
</dbReference>
<gene>
    <name evidence="6" type="primary">ybaK</name>
    <name evidence="6" type="ORF">IAA54_03335</name>
</gene>
<keyword evidence="3 4" id="KW-0456">Lyase</keyword>
<organism evidence="6 7">
    <name type="scientific">Candidatus Gallacutalibacter pullicola</name>
    <dbReference type="NCBI Taxonomy" id="2840830"/>
    <lineage>
        <taxon>Bacteria</taxon>
        <taxon>Bacillati</taxon>
        <taxon>Bacillota</taxon>
        <taxon>Clostridia</taxon>
        <taxon>Eubacteriales</taxon>
        <taxon>Candidatus Gallacutalibacter</taxon>
    </lineage>
</organism>
<dbReference type="GO" id="GO:0006412">
    <property type="term" value="P:translation"/>
    <property type="evidence" value="ECO:0007669"/>
    <property type="project" value="UniProtKB-KW"/>
</dbReference>
<evidence type="ECO:0000256" key="2">
    <source>
        <dbReference type="ARBA" id="ARBA00022917"/>
    </source>
</evidence>
<dbReference type="Proteomes" id="UP000886785">
    <property type="component" value="Unassembled WGS sequence"/>
</dbReference>
<evidence type="ECO:0000256" key="1">
    <source>
        <dbReference type="ARBA" id="ARBA00009798"/>
    </source>
</evidence>
<accession>A0A9D1J0X1</accession>
<evidence type="ECO:0000256" key="4">
    <source>
        <dbReference type="PIRNR" id="PIRNR006181"/>
    </source>
</evidence>
<dbReference type="Pfam" id="PF04073">
    <property type="entry name" value="tRNA_edit"/>
    <property type="match status" value="1"/>
</dbReference>
<dbReference type="EMBL" id="DVHF01000038">
    <property type="protein sequence ID" value="HIR56678.1"/>
    <property type="molecule type" value="Genomic_DNA"/>
</dbReference>
<dbReference type="AlphaFoldDB" id="A0A9D1J0X1"/>
<dbReference type="EC" id="4.2.-.-" evidence="4"/>
<protein>
    <recommendedName>
        <fullName evidence="4">Cys-tRNA(Pro)/Cys-tRNA(Cys) deacylase</fullName>
        <ecNumber evidence="4">4.2.-.-</ecNumber>
    </recommendedName>
</protein>
<dbReference type="PIRSF" id="PIRSF006181">
    <property type="entry name" value="EbsC_YbaK"/>
    <property type="match status" value="1"/>
</dbReference>
<evidence type="ECO:0000259" key="5">
    <source>
        <dbReference type="Pfam" id="PF04073"/>
    </source>
</evidence>
<name>A0A9D1J0X1_9FIRM</name>
<evidence type="ECO:0000313" key="6">
    <source>
        <dbReference type="EMBL" id="HIR56678.1"/>
    </source>
</evidence>
<dbReference type="GO" id="GO:0016829">
    <property type="term" value="F:lyase activity"/>
    <property type="evidence" value="ECO:0007669"/>
    <property type="project" value="UniProtKB-KW"/>
</dbReference>
<evidence type="ECO:0000256" key="3">
    <source>
        <dbReference type="ARBA" id="ARBA00023239"/>
    </source>
</evidence>
<reference evidence="6" key="1">
    <citation type="submission" date="2020-10" db="EMBL/GenBank/DDBJ databases">
        <authorList>
            <person name="Gilroy R."/>
        </authorList>
    </citation>
    <scope>NUCLEOTIDE SEQUENCE</scope>
    <source>
        <strain evidence="6">ChiSjej1B19-7085</strain>
    </source>
</reference>
<dbReference type="GO" id="GO:0002161">
    <property type="term" value="F:aminoacyl-tRNA deacylase activity"/>
    <property type="evidence" value="ECO:0007669"/>
    <property type="project" value="InterPro"/>
</dbReference>
<dbReference type="Gene3D" id="3.90.960.10">
    <property type="entry name" value="YbaK/aminoacyl-tRNA synthetase-associated domain"/>
    <property type="match status" value="1"/>
</dbReference>
<dbReference type="CDD" id="cd00002">
    <property type="entry name" value="YbaK_deacylase"/>
    <property type="match status" value="1"/>
</dbReference>
<dbReference type="PANTHER" id="PTHR30411">
    <property type="entry name" value="CYTOPLASMIC PROTEIN"/>
    <property type="match status" value="1"/>
</dbReference>
<dbReference type="InterPro" id="IPR007214">
    <property type="entry name" value="YbaK/aa-tRNA-synth-assoc-dom"/>
</dbReference>
<dbReference type="InterPro" id="IPR036754">
    <property type="entry name" value="YbaK/aa-tRNA-synt-asso_dom_sf"/>
</dbReference>
<dbReference type="InterPro" id="IPR004369">
    <property type="entry name" value="Prolyl-tRNA_editing_YbaK/EbsC"/>
</dbReference>
<sequence>MRILEKEKIPYTPYFYAHGKEAIDGVSVAEQLGQPVDQVFKTLVTRGSSKDFFVFVIPVAQELDLKAAARSVGEKSVEMIHVSEINKATGYIRGGCSPIGMKKQYVTVVDESCLEHDSMIFSGGKIGTQVEVAPKDLLTLIGASTARLTRQGADGEQA</sequence>
<comment type="similarity">
    <text evidence="1 4">Belongs to the prolyl-tRNA editing family. YbaK/EbsC subfamily.</text>
</comment>